<reference evidence="2" key="1">
    <citation type="journal article" date="2020" name="mSystems">
        <title>Genome- and Community-Level Interaction Insights into Carbon Utilization and Element Cycling Functions of Hydrothermarchaeota in Hydrothermal Sediment.</title>
        <authorList>
            <person name="Zhou Z."/>
            <person name="Liu Y."/>
            <person name="Xu W."/>
            <person name="Pan J."/>
            <person name="Luo Z.H."/>
            <person name="Li M."/>
        </authorList>
    </citation>
    <scope>NUCLEOTIDE SEQUENCE [LARGE SCALE GENOMIC DNA]</scope>
    <source>
        <strain evidence="2">SpSt-1217</strain>
    </source>
</reference>
<gene>
    <name evidence="2" type="ORF">ENN90_01370</name>
</gene>
<organism evidence="2">
    <name type="scientific">Mariniphaga anaerophila</name>
    <dbReference type="NCBI Taxonomy" id="1484053"/>
    <lineage>
        <taxon>Bacteria</taxon>
        <taxon>Pseudomonadati</taxon>
        <taxon>Bacteroidota</taxon>
        <taxon>Bacteroidia</taxon>
        <taxon>Marinilabiliales</taxon>
        <taxon>Prolixibacteraceae</taxon>
        <taxon>Mariniphaga</taxon>
    </lineage>
</organism>
<comment type="caution">
    <text evidence="2">The sequence shown here is derived from an EMBL/GenBank/DDBJ whole genome shotgun (WGS) entry which is preliminary data.</text>
</comment>
<name>A0A831LS00_9BACT</name>
<evidence type="ECO:0000256" key="1">
    <source>
        <dbReference type="SAM" id="Phobius"/>
    </source>
</evidence>
<dbReference type="Gene3D" id="1.25.40.10">
    <property type="entry name" value="Tetratricopeptide repeat domain"/>
    <property type="match status" value="1"/>
</dbReference>
<keyword evidence="1" id="KW-1133">Transmembrane helix</keyword>
<evidence type="ECO:0000313" key="2">
    <source>
        <dbReference type="EMBL" id="HDR50260.1"/>
    </source>
</evidence>
<keyword evidence="1" id="KW-0812">Transmembrane</keyword>
<dbReference type="InterPro" id="IPR011990">
    <property type="entry name" value="TPR-like_helical_dom_sf"/>
</dbReference>
<accession>A0A831LS00</accession>
<keyword evidence="1" id="KW-0472">Membrane</keyword>
<dbReference type="EMBL" id="DSDK01000081">
    <property type="protein sequence ID" value="HDR50260.1"/>
    <property type="molecule type" value="Genomic_DNA"/>
</dbReference>
<feature type="transmembrane region" description="Helical" evidence="1">
    <location>
        <begin position="331"/>
        <end position="349"/>
    </location>
</feature>
<proteinExistence type="predicted"/>
<dbReference type="AlphaFoldDB" id="A0A831LS00"/>
<sequence>MIPKTRFFELVEEYCMDALNQQEKIEFETELKSNGELSEEVKFEREMQMAISEKEVLNLREKLQTVAKQTRSGDTPFDLLEDFENIRQLTETLPPEELLKFYDSLPKAHVYQHELVSNENIHEFYREQEKSAFDNDALFDEWDDDEIEFEGLDEALLEKDILNLRDTLNKVSASVREQCSVEEIDRYLNGELTGQELERFEHELKVNSILQREVELHREVKNALLEVDIMNLRGQMAHLMKTETSWNVSEQQIEDYIEGTLEGAELESFLFEWNENAGLRAEVNLRKNVEKALEEKDIFTLRDKLTGISKELEGREIKSLIPETKVHSLHWWRAGVAVAVILLAFAGLFRNEFGNINHTYNQYYQPPEWAPQRSVTADLNVLQQANGYFTAGEYDKALLLYEKAIGENDEKFVFQFYKAATLQNLEKYEEAIPEYSQVITHGDNMFVEEAQWYRALCYLKLGKKDVAREQLVAIMDKNGFYKNDAKAIIRKMKFSMR</sequence>
<protein>
    <recommendedName>
        <fullName evidence="3">Tetratricopeptide repeat-containing protein</fullName>
    </recommendedName>
</protein>
<dbReference type="Proteomes" id="UP000886047">
    <property type="component" value="Unassembled WGS sequence"/>
</dbReference>
<evidence type="ECO:0008006" key="3">
    <source>
        <dbReference type="Google" id="ProtNLM"/>
    </source>
</evidence>
<dbReference type="SUPFAM" id="SSF48452">
    <property type="entry name" value="TPR-like"/>
    <property type="match status" value="1"/>
</dbReference>